<feature type="transmembrane region" description="Helical" evidence="8">
    <location>
        <begin position="162"/>
        <end position="184"/>
    </location>
</feature>
<evidence type="ECO:0000256" key="3">
    <source>
        <dbReference type="ARBA" id="ARBA00022449"/>
    </source>
</evidence>
<dbReference type="PANTHER" id="PTHR31503">
    <property type="entry name" value="VACUOLAR CALCIUM ION TRANSPORTER"/>
    <property type="match status" value="1"/>
</dbReference>
<keyword evidence="3" id="KW-0050">Antiport</keyword>
<evidence type="ECO:0000256" key="2">
    <source>
        <dbReference type="ARBA" id="ARBA00022448"/>
    </source>
</evidence>
<name>A0A834GR92_RHOSS</name>
<organism evidence="10 11">
    <name type="scientific">Rhododendron simsii</name>
    <name type="common">Sims's rhododendron</name>
    <dbReference type="NCBI Taxonomy" id="118357"/>
    <lineage>
        <taxon>Eukaryota</taxon>
        <taxon>Viridiplantae</taxon>
        <taxon>Streptophyta</taxon>
        <taxon>Embryophyta</taxon>
        <taxon>Tracheophyta</taxon>
        <taxon>Spermatophyta</taxon>
        <taxon>Magnoliopsida</taxon>
        <taxon>eudicotyledons</taxon>
        <taxon>Gunneridae</taxon>
        <taxon>Pentapetalae</taxon>
        <taxon>asterids</taxon>
        <taxon>Ericales</taxon>
        <taxon>Ericaceae</taxon>
        <taxon>Ericoideae</taxon>
        <taxon>Rhodoreae</taxon>
        <taxon>Rhododendron</taxon>
    </lineage>
</organism>
<keyword evidence="5 8" id="KW-1133">Transmembrane helix</keyword>
<evidence type="ECO:0000256" key="7">
    <source>
        <dbReference type="ARBA" id="ARBA00023136"/>
    </source>
</evidence>
<evidence type="ECO:0000256" key="6">
    <source>
        <dbReference type="ARBA" id="ARBA00023065"/>
    </source>
</evidence>
<dbReference type="GO" id="GO:0012505">
    <property type="term" value="C:endomembrane system"/>
    <property type="evidence" value="ECO:0007669"/>
    <property type="project" value="UniProtKB-SubCell"/>
</dbReference>
<evidence type="ECO:0000256" key="8">
    <source>
        <dbReference type="SAM" id="Phobius"/>
    </source>
</evidence>
<evidence type="ECO:0000256" key="4">
    <source>
        <dbReference type="ARBA" id="ARBA00022692"/>
    </source>
</evidence>
<keyword evidence="2" id="KW-0813">Transport</keyword>
<dbReference type="InterPro" id="IPR004837">
    <property type="entry name" value="NaCa_Exmemb"/>
</dbReference>
<evidence type="ECO:0000256" key="5">
    <source>
        <dbReference type="ARBA" id="ARBA00022989"/>
    </source>
</evidence>
<feature type="transmembrane region" description="Helical" evidence="8">
    <location>
        <begin position="233"/>
        <end position="255"/>
    </location>
</feature>
<evidence type="ECO:0000313" key="10">
    <source>
        <dbReference type="EMBL" id="KAF7140418.1"/>
    </source>
</evidence>
<comment type="caution">
    <text evidence="10">The sequence shown here is derived from an EMBL/GenBank/DDBJ whole genome shotgun (WGS) entry which is preliminary data.</text>
</comment>
<dbReference type="InterPro" id="IPR004713">
    <property type="entry name" value="CaH_exchang"/>
</dbReference>
<dbReference type="EMBL" id="WJXA01000006">
    <property type="protein sequence ID" value="KAF7140418.1"/>
    <property type="molecule type" value="Genomic_DNA"/>
</dbReference>
<dbReference type="GO" id="GO:0006874">
    <property type="term" value="P:intracellular calcium ion homeostasis"/>
    <property type="evidence" value="ECO:0007669"/>
    <property type="project" value="TreeGrafter"/>
</dbReference>
<gene>
    <name evidence="10" type="ORF">RHSIM_Rhsim06G0182600</name>
</gene>
<dbReference type="AlphaFoldDB" id="A0A834GR92"/>
<dbReference type="GO" id="GO:0015369">
    <property type="term" value="F:calcium:proton antiporter activity"/>
    <property type="evidence" value="ECO:0007669"/>
    <property type="project" value="UniProtKB-ARBA"/>
</dbReference>
<reference evidence="10" key="1">
    <citation type="submission" date="2019-11" db="EMBL/GenBank/DDBJ databases">
        <authorList>
            <person name="Liu Y."/>
            <person name="Hou J."/>
            <person name="Li T.-Q."/>
            <person name="Guan C.-H."/>
            <person name="Wu X."/>
            <person name="Wu H.-Z."/>
            <person name="Ling F."/>
            <person name="Zhang R."/>
            <person name="Shi X.-G."/>
            <person name="Ren J.-P."/>
            <person name="Chen E.-F."/>
            <person name="Sun J.-M."/>
        </authorList>
    </citation>
    <scope>NUCLEOTIDE SEQUENCE</scope>
    <source>
        <strain evidence="10">Adult_tree_wgs_1</strain>
        <tissue evidence="10">Leaves</tissue>
    </source>
</reference>
<evidence type="ECO:0000256" key="1">
    <source>
        <dbReference type="ARBA" id="ARBA00004127"/>
    </source>
</evidence>
<comment type="subcellular location">
    <subcellularLocation>
        <location evidence="1">Endomembrane system</location>
        <topology evidence="1">Multi-pass membrane protein</topology>
    </subcellularLocation>
</comment>
<protein>
    <recommendedName>
        <fullName evidence="9">Sodium/calcium exchanger membrane region domain-containing protein</fullName>
    </recommendedName>
</protein>
<keyword evidence="6" id="KW-0406">Ion transport</keyword>
<dbReference type="Pfam" id="PF01699">
    <property type="entry name" value="Na_Ca_ex"/>
    <property type="match status" value="1"/>
</dbReference>
<dbReference type="PANTHER" id="PTHR31503:SF48">
    <property type="entry name" value="VACUOLAR CATION_PROTON EXCHANGER 2"/>
    <property type="match status" value="1"/>
</dbReference>
<proteinExistence type="predicted"/>
<feature type="transmembrane region" description="Helical" evidence="8">
    <location>
        <begin position="204"/>
        <end position="221"/>
    </location>
</feature>
<dbReference type="FunFam" id="1.20.1420.30:FF:000012">
    <property type="entry name" value="Vacuolar cation/proton exchanger"/>
    <property type="match status" value="1"/>
</dbReference>
<evidence type="ECO:0000313" key="11">
    <source>
        <dbReference type="Proteomes" id="UP000626092"/>
    </source>
</evidence>
<keyword evidence="7 8" id="KW-0472">Membrane</keyword>
<dbReference type="GO" id="GO:0009705">
    <property type="term" value="C:plant-type vacuole membrane"/>
    <property type="evidence" value="ECO:0007669"/>
    <property type="project" value="TreeGrafter"/>
</dbReference>
<dbReference type="Proteomes" id="UP000626092">
    <property type="component" value="Unassembled WGS sequence"/>
</dbReference>
<evidence type="ECO:0000259" key="9">
    <source>
        <dbReference type="Pfam" id="PF01699"/>
    </source>
</evidence>
<sequence length="316" mass="34936">MAGIQPHIEMESLEEHYVIEEDECLINRGPTDKRMLYLGAAPNRYYPFSLFSEDCGWKEIWNIVLSRTKVVFFSNKINLLVPCGPLAVLVDLVTGHQGSVFLLSLLGTIPLAERLGWVTEQLAFYTGPTVGGLLNATFGNATELIISIHAMKSGMIRVVQQSLLGSILSNMLLVLGSAFFYGGIVHSNKEQVFNKANAEINTGLLLVVVMGLLFPAVLHFTRTELHVGKSELALSRFSSCVMLVAYVAFICFQLIGQRNVSIPVNEDESEADGSSDDKEAPKITNWESIIWLFILTTSISFLSEYLVNAIEVRLLS</sequence>
<feature type="domain" description="Sodium/calcium exchanger membrane region" evidence="9">
    <location>
        <begin position="100"/>
        <end position="254"/>
    </location>
</feature>
<feature type="transmembrane region" description="Helical" evidence="8">
    <location>
        <begin position="289"/>
        <end position="307"/>
    </location>
</feature>
<dbReference type="Gene3D" id="1.20.1420.30">
    <property type="entry name" value="NCX, central ion-binding region"/>
    <property type="match status" value="1"/>
</dbReference>
<accession>A0A834GR92</accession>
<dbReference type="InterPro" id="IPR044880">
    <property type="entry name" value="NCX_ion-bd_dom_sf"/>
</dbReference>
<dbReference type="OrthoDB" id="1699231at2759"/>
<keyword evidence="4 8" id="KW-0812">Transmembrane</keyword>
<keyword evidence="11" id="KW-1185">Reference proteome</keyword>